<comment type="caution">
    <text evidence="1">The sequence shown here is derived from an EMBL/GenBank/DDBJ whole genome shotgun (WGS) entry which is preliminary data.</text>
</comment>
<accession>A0ACA9P4U6</accession>
<sequence length="131" mass="14996">MSPSSFATANTEPIVNQFVFNPNYEHFSAITSKFGLFNLVNENEHINHTNFNTARFHRVEDDLFSSSNSDEITCPQCFTPQSVFCVVEDAKQEQSKKFYICMSHNNEGCGWQGDEKPIEDDTKQRLKEKCG</sequence>
<dbReference type="Proteomes" id="UP000789920">
    <property type="component" value="Unassembled WGS sequence"/>
</dbReference>
<dbReference type="EMBL" id="CAJVQC010017981">
    <property type="protein sequence ID" value="CAG8689702.1"/>
    <property type="molecule type" value="Genomic_DNA"/>
</dbReference>
<evidence type="ECO:0000313" key="2">
    <source>
        <dbReference type="Proteomes" id="UP000789920"/>
    </source>
</evidence>
<proteinExistence type="predicted"/>
<evidence type="ECO:0000313" key="1">
    <source>
        <dbReference type="EMBL" id="CAG8689702.1"/>
    </source>
</evidence>
<gene>
    <name evidence="1" type="ORF">RPERSI_LOCUS9479</name>
</gene>
<feature type="non-terminal residue" evidence="1">
    <location>
        <position position="131"/>
    </location>
</feature>
<name>A0ACA9P4U6_9GLOM</name>
<organism evidence="1 2">
    <name type="scientific">Racocetra persica</name>
    <dbReference type="NCBI Taxonomy" id="160502"/>
    <lineage>
        <taxon>Eukaryota</taxon>
        <taxon>Fungi</taxon>
        <taxon>Fungi incertae sedis</taxon>
        <taxon>Mucoromycota</taxon>
        <taxon>Glomeromycotina</taxon>
        <taxon>Glomeromycetes</taxon>
        <taxon>Diversisporales</taxon>
        <taxon>Gigasporaceae</taxon>
        <taxon>Racocetra</taxon>
    </lineage>
</organism>
<keyword evidence="2" id="KW-1185">Reference proteome</keyword>
<protein>
    <submittedName>
        <fullName evidence="1">19500_t:CDS:1</fullName>
    </submittedName>
</protein>
<reference evidence="1" key="1">
    <citation type="submission" date="2021-06" db="EMBL/GenBank/DDBJ databases">
        <authorList>
            <person name="Kallberg Y."/>
            <person name="Tangrot J."/>
            <person name="Rosling A."/>
        </authorList>
    </citation>
    <scope>NUCLEOTIDE SEQUENCE</scope>
    <source>
        <strain evidence="1">MA461A</strain>
    </source>
</reference>